<evidence type="ECO:0000313" key="3">
    <source>
        <dbReference type="Proteomes" id="UP000319825"/>
    </source>
</evidence>
<proteinExistence type="predicted"/>
<dbReference type="Proteomes" id="UP000319825">
    <property type="component" value="Unassembled WGS sequence"/>
</dbReference>
<comment type="caution">
    <text evidence="2">The sequence shown here is derived from an EMBL/GenBank/DDBJ whole genome shotgun (WGS) entry which is preliminary data.</text>
</comment>
<name>A0A562IFU2_MICOL</name>
<feature type="compositionally biased region" description="Basic and acidic residues" evidence="1">
    <location>
        <begin position="43"/>
        <end position="54"/>
    </location>
</feature>
<accession>A0A562IFU2</accession>
<dbReference type="AlphaFoldDB" id="A0A562IFU2"/>
<gene>
    <name evidence="2" type="ORF">JD77_04708</name>
</gene>
<dbReference type="RefSeq" id="WP_145776185.1">
    <property type="nucleotide sequence ID" value="NZ_BAAATQ010000066.1"/>
</dbReference>
<reference evidence="2 3" key="1">
    <citation type="submission" date="2019-07" db="EMBL/GenBank/DDBJ databases">
        <title>R&amp;d 2014.</title>
        <authorList>
            <person name="Klenk H.-P."/>
        </authorList>
    </citation>
    <scope>NUCLEOTIDE SEQUENCE [LARGE SCALE GENOMIC DNA]</scope>
    <source>
        <strain evidence="2 3">DSM 43868</strain>
    </source>
</reference>
<sequence>MLNGTGELNRPATRDRSAGEERSFDLLPLTARTQPPLTSVRRPLREMGGRDRARPSRRAGIPLAAPPTVIPTSFTVRAATSTR</sequence>
<organism evidence="2 3">
    <name type="scientific">Micromonospora olivasterospora</name>
    <dbReference type="NCBI Taxonomy" id="1880"/>
    <lineage>
        <taxon>Bacteria</taxon>
        <taxon>Bacillati</taxon>
        <taxon>Actinomycetota</taxon>
        <taxon>Actinomycetes</taxon>
        <taxon>Micromonosporales</taxon>
        <taxon>Micromonosporaceae</taxon>
        <taxon>Micromonospora</taxon>
    </lineage>
</organism>
<evidence type="ECO:0000256" key="1">
    <source>
        <dbReference type="SAM" id="MobiDB-lite"/>
    </source>
</evidence>
<evidence type="ECO:0000313" key="2">
    <source>
        <dbReference type="EMBL" id="TWH69698.1"/>
    </source>
</evidence>
<protein>
    <submittedName>
        <fullName evidence="2">LacI family transcriptional regulator</fullName>
    </submittedName>
</protein>
<feature type="region of interest" description="Disordered" evidence="1">
    <location>
        <begin position="1"/>
        <end position="67"/>
    </location>
</feature>
<keyword evidence="3" id="KW-1185">Reference proteome</keyword>
<dbReference type="EMBL" id="VLKE01000001">
    <property type="protein sequence ID" value="TWH69698.1"/>
    <property type="molecule type" value="Genomic_DNA"/>
</dbReference>
<feature type="compositionally biased region" description="Basic and acidic residues" evidence="1">
    <location>
        <begin position="12"/>
        <end position="24"/>
    </location>
</feature>